<comment type="caution">
    <text evidence="3">The sequence shown here is derived from an EMBL/GenBank/DDBJ whole genome shotgun (WGS) entry which is preliminary data.</text>
</comment>
<dbReference type="InterPro" id="IPR011894">
    <property type="entry name" value="PorC_KorC"/>
</dbReference>
<feature type="domain" description="Pyruvate/ketoisovalerate oxidoreductase catalytic" evidence="2">
    <location>
        <begin position="10"/>
        <end position="179"/>
    </location>
</feature>
<dbReference type="Proteomes" id="UP001172738">
    <property type="component" value="Unassembled WGS sequence"/>
</dbReference>
<dbReference type="Gene3D" id="3.40.920.10">
    <property type="entry name" value="Pyruvate-ferredoxin oxidoreductase, PFOR, domain III"/>
    <property type="match status" value="1"/>
</dbReference>
<organism evidence="3 4">
    <name type="scientific">Demequina zhanjiangensis</name>
    <dbReference type="NCBI Taxonomy" id="3051659"/>
    <lineage>
        <taxon>Bacteria</taxon>
        <taxon>Bacillati</taxon>
        <taxon>Actinomycetota</taxon>
        <taxon>Actinomycetes</taxon>
        <taxon>Micrococcales</taxon>
        <taxon>Demequinaceae</taxon>
        <taxon>Demequina</taxon>
    </lineage>
</organism>
<dbReference type="RefSeq" id="WP_301128565.1">
    <property type="nucleotide sequence ID" value="NZ_JAUHPV010000005.1"/>
</dbReference>
<evidence type="ECO:0000313" key="3">
    <source>
        <dbReference type="EMBL" id="MDN4473238.1"/>
    </source>
</evidence>
<dbReference type="EMBL" id="JAUHPV010000005">
    <property type="protein sequence ID" value="MDN4473238.1"/>
    <property type="molecule type" value="Genomic_DNA"/>
</dbReference>
<dbReference type="InterPro" id="IPR051626">
    <property type="entry name" value="Oxidoreductase_gamma_subunit"/>
</dbReference>
<proteinExistence type="predicted"/>
<name>A0ABT8G2B5_9MICO</name>
<keyword evidence="1" id="KW-0560">Oxidoreductase</keyword>
<gene>
    <name evidence="3" type="ORF">QQX04_09580</name>
</gene>
<evidence type="ECO:0000313" key="4">
    <source>
        <dbReference type="Proteomes" id="UP001172738"/>
    </source>
</evidence>
<dbReference type="Pfam" id="PF01558">
    <property type="entry name" value="POR"/>
    <property type="match status" value="1"/>
</dbReference>
<dbReference type="PANTHER" id="PTHR43366:SF1">
    <property type="entry name" value="PYRUVATE SYNTHASE SUBUNIT PORC"/>
    <property type="match status" value="1"/>
</dbReference>
<sequence>MRQVRIHGRGGQGVVTAAEMLARAGFLAGHEAQAIPSFGSERTGAPVVAYCRFADGPLRTREPVLAPDVVLVTDPTLLGPVRPFEGLAPGGLVIVNTTTDAPTVRDAAGARDVDATVITVPATTITMTHLGKPKPAAAMLAAYAAAAEDITLDAVVQVFDARFPGAIGAANAAAAREAYSYVKAELAGPTHGLVAATGKEASDA</sequence>
<evidence type="ECO:0000256" key="1">
    <source>
        <dbReference type="ARBA" id="ARBA00023002"/>
    </source>
</evidence>
<dbReference type="SUPFAM" id="SSF53323">
    <property type="entry name" value="Pyruvate-ferredoxin oxidoreductase, PFOR, domain III"/>
    <property type="match status" value="1"/>
</dbReference>
<keyword evidence="4" id="KW-1185">Reference proteome</keyword>
<dbReference type="NCBIfam" id="TIGR02175">
    <property type="entry name" value="PorC_KorC"/>
    <property type="match status" value="1"/>
</dbReference>
<dbReference type="InterPro" id="IPR019752">
    <property type="entry name" value="Pyrv/ketoisovalerate_OxRed_cat"/>
</dbReference>
<evidence type="ECO:0000259" key="2">
    <source>
        <dbReference type="Pfam" id="PF01558"/>
    </source>
</evidence>
<reference evidence="3" key="1">
    <citation type="submission" date="2023-06" db="EMBL/GenBank/DDBJ databases">
        <title>SYSU T00b26.</title>
        <authorList>
            <person name="Gao L."/>
            <person name="Fang B.-Z."/>
            <person name="Li W.-J."/>
        </authorList>
    </citation>
    <scope>NUCLEOTIDE SEQUENCE</scope>
    <source>
        <strain evidence="3">SYSU T00b26</strain>
    </source>
</reference>
<dbReference type="InterPro" id="IPR002869">
    <property type="entry name" value="Pyrv_flavodox_OxRed_cen"/>
</dbReference>
<dbReference type="PANTHER" id="PTHR43366">
    <property type="entry name" value="PYRUVATE SYNTHASE SUBUNIT PORC"/>
    <property type="match status" value="1"/>
</dbReference>
<protein>
    <submittedName>
        <fullName evidence="3">2-oxoacid:acceptor oxidoreductase family protein</fullName>
    </submittedName>
</protein>
<accession>A0ABT8G2B5</accession>